<keyword evidence="3" id="KW-0216">Detoxification</keyword>
<dbReference type="CDD" id="cd04730">
    <property type="entry name" value="NPD_like"/>
    <property type="match status" value="1"/>
</dbReference>
<dbReference type="Proteomes" id="UP001369736">
    <property type="component" value="Unassembled WGS sequence"/>
</dbReference>
<comment type="similarity">
    <text evidence="2">Belongs to the nitronate monooxygenase family. NMO class I subfamily.</text>
</comment>
<keyword evidence="6 10" id="KW-0560">Oxidoreductase</keyword>
<dbReference type="SUPFAM" id="SSF51412">
    <property type="entry name" value="Inosine monophosphate dehydrogenase (IMPDH)"/>
    <property type="match status" value="1"/>
</dbReference>
<comment type="catalytic activity">
    <reaction evidence="9">
        <text>3 propionate 3-nitronate + 3 O2 + H2O = 3 3-oxopropanoate + 2 nitrate + nitrite + H2O2 + 3 H(+)</text>
        <dbReference type="Rhea" id="RHEA:57332"/>
        <dbReference type="ChEBI" id="CHEBI:15377"/>
        <dbReference type="ChEBI" id="CHEBI:15378"/>
        <dbReference type="ChEBI" id="CHEBI:15379"/>
        <dbReference type="ChEBI" id="CHEBI:16240"/>
        <dbReference type="ChEBI" id="CHEBI:16301"/>
        <dbReference type="ChEBI" id="CHEBI:17632"/>
        <dbReference type="ChEBI" id="CHEBI:33190"/>
        <dbReference type="ChEBI" id="CHEBI:136067"/>
    </reaction>
</comment>
<dbReference type="EMBL" id="JBBEGM010000015">
    <property type="protein sequence ID" value="MEJ2865086.1"/>
    <property type="molecule type" value="Genomic_DNA"/>
</dbReference>
<evidence type="ECO:0000256" key="2">
    <source>
        <dbReference type="ARBA" id="ARBA00009881"/>
    </source>
</evidence>
<accession>A0ABU8MDK5</accession>
<evidence type="ECO:0000256" key="6">
    <source>
        <dbReference type="ARBA" id="ARBA00023002"/>
    </source>
</evidence>
<sequence>MTTISTRVTAFSERYGLEVPILQAPMAGACPPDLAVAVAEAGGMGASGAVLDSPAKIGDWVRRFREGSSGPLQMNLWIPDAPPAGDGGEAAARGFLERYGAPGEPAGPPPVFAEQVDALIAAGPTVISSIMGVYDAPTVERIHAAGIAWFACATALDEALAAQDAGADVVVAQGIEAGGHRGTFDPVAAESTGVGLLALVPQLADALTVPVVATGGITDGRGVAAALTLGASAVQVGSAFLRAPETGIDTDWSAALGAAAPESSVLTRAYSGRPGRALATPYVRAWVEADVAPARYPVQRALVGEWRRGRAGGVDPVNQWAGQAARLARPEPAGVITRELWHSARELLGL</sequence>
<dbReference type="PROSITE" id="PS51257">
    <property type="entry name" value="PROKAR_LIPOPROTEIN"/>
    <property type="match status" value="1"/>
</dbReference>
<proteinExistence type="inferred from homology"/>
<dbReference type="Gene3D" id="3.20.20.70">
    <property type="entry name" value="Aldolase class I"/>
    <property type="match status" value="1"/>
</dbReference>
<evidence type="ECO:0000313" key="11">
    <source>
        <dbReference type="Proteomes" id="UP001369736"/>
    </source>
</evidence>
<keyword evidence="4" id="KW-0285">Flavoprotein</keyword>
<gene>
    <name evidence="10" type="ORF">WCD58_28270</name>
</gene>
<evidence type="ECO:0000256" key="4">
    <source>
        <dbReference type="ARBA" id="ARBA00022630"/>
    </source>
</evidence>
<organism evidence="10 11">
    <name type="scientific">Actinomycetospora flava</name>
    <dbReference type="NCBI Taxonomy" id="3129232"/>
    <lineage>
        <taxon>Bacteria</taxon>
        <taxon>Bacillati</taxon>
        <taxon>Actinomycetota</taxon>
        <taxon>Actinomycetes</taxon>
        <taxon>Pseudonocardiales</taxon>
        <taxon>Pseudonocardiaceae</taxon>
        <taxon>Actinomycetospora</taxon>
    </lineage>
</organism>
<keyword evidence="7 10" id="KW-0503">Monooxygenase</keyword>
<dbReference type="PANTHER" id="PTHR42747">
    <property type="entry name" value="NITRONATE MONOOXYGENASE-RELATED"/>
    <property type="match status" value="1"/>
</dbReference>
<comment type="caution">
    <text evidence="10">The sequence shown here is derived from an EMBL/GenBank/DDBJ whole genome shotgun (WGS) entry which is preliminary data.</text>
</comment>
<evidence type="ECO:0000256" key="3">
    <source>
        <dbReference type="ARBA" id="ARBA00022575"/>
    </source>
</evidence>
<keyword evidence="5" id="KW-0288">FMN</keyword>
<evidence type="ECO:0000313" key="10">
    <source>
        <dbReference type="EMBL" id="MEJ2865086.1"/>
    </source>
</evidence>
<dbReference type="InterPro" id="IPR004136">
    <property type="entry name" value="NMO"/>
</dbReference>
<evidence type="ECO:0000256" key="9">
    <source>
        <dbReference type="ARBA" id="ARBA00049401"/>
    </source>
</evidence>
<evidence type="ECO:0000256" key="7">
    <source>
        <dbReference type="ARBA" id="ARBA00023033"/>
    </source>
</evidence>
<dbReference type="InterPro" id="IPR013785">
    <property type="entry name" value="Aldolase_TIM"/>
</dbReference>
<evidence type="ECO:0000256" key="1">
    <source>
        <dbReference type="ARBA" id="ARBA00001917"/>
    </source>
</evidence>
<keyword evidence="11" id="KW-1185">Reference proteome</keyword>
<protein>
    <recommendedName>
        <fullName evidence="8">Propionate 3-nitronate monooxygenase</fullName>
    </recommendedName>
</protein>
<dbReference type="Pfam" id="PF03060">
    <property type="entry name" value="NMO"/>
    <property type="match status" value="1"/>
</dbReference>
<evidence type="ECO:0000256" key="8">
    <source>
        <dbReference type="ARBA" id="ARBA00031155"/>
    </source>
</evidence>
<dbReference type="RefSeq" id="WP_337706455.1">
    <property type="nucleotide sequence ID" value="NZ_JBBEGM010000015.1"/>
</dbReference>
<evidence type="ECO:0000256" key="5">
    <source>
        <dbReference type="ARBA" id="ARBA00022643"/>
    </source>
</evidence>
<comment type="cofactor">
    <cofactor evidence="1">
        <name>FMN</name>
        <dbReference type="ChEBI" id="CHEBI:58210"/>
    </cofactor>
</comment>
<dbReference type="GO" id="GO:0004497">
    <property type="term" value="F:monooxygenase activity"/>
    <property type="evidence" value="ECO:0007669"/>
    <property type="project" value="UniProtKB-KW"/>
</dbReference>
<name>A0ABU8MDK5_9PSEU</name>
<dbReference type="PANTHER" id="PTHR42747:SF3">
    <property type="entry name" value="NITRONATE MONOOXYGENASE-RELATED"/>
    <property type="match status" value="1"/>
</dbReference>
<reference evidence="10 11" key="1">
    <citation type="submission" date="2024-03" db="EMBL/GenBank/DDBJ databases">
        <title>Actinomycetospora sp. OC33-EN07, a novel actinomycete isolated from wild orchid (Aerides multiflora).</title>
        <authorList>
            <person name="Suriyachadkun C."/>
        </authorList>
    </citation>
    <scope>NUCLEOTIDE SEQUENCE [LARGE SCALE GENOMIC DNA]</scope>
    <source>
        <strain evidence="10 11">OC33-EN07</strain>
    </source>
</reference>